<evidence type="ECO:0000256" key="2">
    <source>
        <dbReference type="SAM" id="Phobius"/>
    </source>
</evidence>
<proteinExistence type="predicted"/>
<feature type="transmembrane region" description="Helical" evidence="2">
    <location>
        <begin position="125"/>
        <end position="151"/>
    </location>
</feature>
<dbReference type="Proteomes" id="UP000663860">
    <property type="component" value="Unassembled WGS sequence"/>
</dbReference>
<organism evidence="3 4">
    <name type="scientific">Adineta steineri</name>
    <dbReference type="NCBI Taxonomy" id="433720"/>
    <lineage>
        <taxon>Eukaryota</taxon>
        <taxon>Metazoa</taxon>
        <taxon>Spiralia</taxon>
        <taxon>Gnathifera</taxon>
        <taxon>Rotifera</taxon>
        <taxon>Eurotatoria</taxon>
        <taxon>Bdelloidea</taxon>
        <taxon>Adinetida</taxon>
        <taxon>Adinetidae</taxon>
        <taxon>Adineta</taxon>
    </lineage>
</organism>
<feature type="region of interest" description="Disordered" evidence="1">
    <location>
        <begin position="70"/>
        <end position="94"/>
    </location>
</feature>
<keyword evidence="2" id="KW-0472">Membrane</keyword>
<feature type="compositionally biased region" description="Low complexity" evidence="1">
    <location>
        <begin position="81"/>
        <end position="94"/>
    </location>
</feature>
<evidence type="ECO:0000256" key="1">
    <source>
        <dbReference type="SAM" id="MobiDB-lite"/>
    </source>
</evidence>
<keyword evidence="2" id="KW-0812">Transmembrane</keyword>
<reference evidence="3" key="1">
    <citation type="submission" date="2021-02" db="EMBL/GenBank/DDBJ databases">
        <authorList>
            <person name="Nowell W R."/>
        </authorList>
    </citation>
    <scope>NUCLEOTIDE SEQUENCE</scope>
</reference>
<sequence>MQLGRISLQSRQPPAWRISRSNLDNTATHALPVRQSVDSRGYQHIPLRKNIPRRVSHILPSDRQSQAYRSSDHSQWIRNASNQQSPSSIISESPTLRDNFGSLFYKQNDSDKTRNRQKKNRLRKAFLLICGCLVLPFLLALLLALLFGFLYHPQSSKTTISVTFTTTTPTTSTTSTTTSTTTVTTTTTSASTTTTTGEYQNVLSLLHIIHFIFYFSVTQTTTTSTSTATTTSTTITTSTTSKFLFRFTYCVISLCQGTTTTTTSSSSTFNCASTVTSTLKSYTDSVDCPKNSWHTFPKSFIAPYTGIRTLVFTFTNIKNAHMYLTNIKVYDASNVQLINNGDFSASSGSTPTSWLKCGDSGQVDSSCNVATSIACYTISTDGGFISQSFSVVSGTNYTVQFDLYHVSTAGNSDQITLDLAAV</sequence>
<accession>A0A815CCG2</accession>
<gene>
    <name evidence="3" type="ORF">IZO911_LOCUS33035</name>
</gene>
<evidence type="ECO:0000313" key="4">
    <source>
        <dbReference type="Proteomes" id="UP000663860"/>
    </source>
</evidence>
<protein>
    <submittedName>
        <fullName evidence="3">Uncharacterized protein</fullName>
    </submittedName>
</protein>
<dbReference type="EMBL" id="CAJNOE010000591">
    <property type="protein sequence ID" value="CAF1282242.1"/>
    <property type="molecule type" value="Genomic_DNA"/>
</dbReference>
<evidence type="ECO:0000313" key="3">
    <source>
        <dbReference type="EMBL" id="CAF1282242.1"/>
    </source>
</evidence>
<feature type="compositionally biased region" description="Polar residues" evidence="1">
    <location>
        <begin position="70"/>
        <end position="80"/>
    </location>
</feature>
<name>A0A815CCG2_9BILA</name>
<comment type="caution">
    <text evidence="3">The sequence shown here is derived from an EMBL/GenBank/DDBJ whole genome shotgun (WGS) entry which is preliminary data.</text>
</comment>
<dbReference type="AlphaFoldDB" id="A0A815CCG2"/>
<keyword evidence="2" id="KW-1133">Transmembrane helix</keyword>